<evidence type="ECO:0000313" key="2">
    <source>
        <dbReference type="Proteomes" id="UP000694866"/>
    </source>
</evidence>
<feature type="compositionally biased region" description="Basic residues" evidence="1">
    <location>
        <begin position="37"/>
        <end position="55"/>
    </location>
</feature>
<dbReference type="OrthoDB" id="9946564at2759"/>
<dbReference type="GeneID" id="105267407"/>
<feature type="compositionally biased region" description="Low complexity" evidence="1">
    <location>
        <begin position="102"/>
        <end position="114"/>
    </location>
</feature>
<proteinExistence type="predicted"/>
<dbReference type="Proteomes" id="UP000694866">
    <property type="component" value="Unplaced"/>
</dbReference>
<keyword evidence="2" id="KW-1185">Reference proteome</keyword>
<organism evidence="2 3">
    <name type="scientific">Fopius arisanus</name>
    <dbReference type="NCBI Taxonomy" id="64838"/>
    <lineage>
        <taxon>Eukaryota</taxon>
        <taxon>Metazoa</taxon>
        <taxon>Ecdysozoa</taxon>
        <taxon>Arthropoda</taxon>
        <taxon>Hexapoda</taxon>
        <taxon>Insecta</taxon>
        <taxon>Pterygota</taxon>
        <taxon>Neoptera</taxon>
        <taxon>Endopterygota</taxon>
        <taxon>Hymenoptera</taxon>
        <taxon>Apocrita</taxon>
        <taxon>Ichneumonoidea</taxon>
        <taxon>Braconidae</taxon>
        <taxon>Opiinae</taxon>
        <taxon>Fopius</taxon>
    </lineage>
</organism>
<feature type="compositionally biased region" description="Basic residues" evidence="1">
    <location>
        <begin position="78"/>
        <end position="94"/>
    </location>
</feature>
<feature type="region of interest" description="Disordered" evidence="1">
    <location>
        <begin position="1"/>
        <end position="114"/>
    </location>
</feature>
<feature type="compositionally biased region" description="Basic residues" evidence="1">
    <location>
        <begin position="15"/>
        <end position="25"/>
    </location>
</feature>
<protein>
    <submittedName>
        <fullName evidence="3">Serine/Arginine-related protein 53-like isoform X1</fullName>
    </submittedName>
</protein>
<dbReference type="KEGG" id="fas:105267407"/>
<name>A0A9R1U2A2_9HYME</name>
<gene>
    <name evidence="3" type="primary">LOC105267407</name>
</gene>
<dbReference type="RefSeq" id="XP_011304546.1">
    <property type="nucleotide sequence ID" value="XM_011306244.1"/>
</dbReference>
<dbReference type="AlphaFoldDB" id="A0A9R1U2A2"/>
<evidence type="ECO:0000256" key="1">
    <source>
        <dbReference type="SAM" id="MobiDB-lite"/>
    </source>
</evidence>
<accession>A0A9R1U2A2</accession>
<feature type="compositionally biased region" description="Low complexity" evidence="1">
    <location>
        <begin position="26"/>
        <end position="35"/>
    </location>
</feature>
<sequence>MARYSSDSDSDRSGKYRKKHYRRSRSSSSDSSDSSSYRKRSSKYSKSRRHRRSRSKSRDNQRSSKSYKSSRGNSKDRERHRHKSPERIKKKTRSVSREKSTSRSSSSQSCVKSSAEKNINILTKDFSFRFSLADEFTIEPRINESVLDEINASGFTQKQFTSSAHSKEKKANKNIVIDITADTIQVPAAVKTSSTINESIFHTSIMMDQEVRFDRWVKKLFNLRQKAIAEISST</sequence>
<reference evidence="3" key="1">
    <citation type="submission" date="2025-08" db="UniProtKB">
        <authorList>
            <consortium name="RefSeq"/>
        </authorList>
    </citation>
    <scope>IDENTIFICATION</scope>
    <source>
        <strain evidence="3">USDA-PBARC FA_bdor</strain>
        <tissue evidence="3">Whole organism</tissue>
    </source>
</reference>
<feature type="compositionally biased region" description="Low complexity" evidence="1">
    <location>
        <begin position="63"/>
        <end position="72"/>
    </location>
</feature>
<evidence type="ECO:0000313" key="3">
    <source>
        <dbReference type="RefSeq" id="XP_011304546.1"/>
    </source>
</evidence>